<protein>
    <recommendedName>
        <fullName evidence="1">peptidylprolyl isomerase</fullName>
        <ecNumber evidence="1">5.2.1.8</ecNumber>
    </recommendedName>
</protein>
<dbReference type="GO" id="GO:0006457">
    <property type="term" value="P:protein folding"/>
    <property type="evidence" value="ECO:0007669"/>
    <property type="project" value="InterPro"/>
</dbReference>
<evidence type="ECO:0000259" key="4">
    <source>
        <dbReference type="PROSITE" id="PS50072"/>
    </source>
</evidence>
<name>A0A916EMQ2_9GLOM</name>
<evidence type="ECO:0000313" key="6">
    <source>
        <dbReference type="Proteomes" id="UP000684084"/>
    </source>
</evidence>
<dbReference type="GO" id="GO:0003755">
    <property type="term" value="F:peptidyl-prolyl cis-trans isomerase activity"/>
    <property type="evidence" value="ECO:0007669"/>
    <property type="project" value="UniProtKB-KW"/>
</dbReference>
<keyword evidence="2" id="KW-0697">Rotamase</keyword>
<gene>
    <name evidence="5" type="ORF">CHRIB12_LOCUS23940</name>
</gene>
<dbReference type="PROSITE" id="PS50072">
    <property type="entry name" value="CSA_PPIASE_2"/>
    <property type="match status" value="1"/>
</dbReference>
<dbReference type="GO" id="GO:0005737">
    <property type="term" value="C:cytoplasm"/>
    <property type="evidence" value="ECO:0007669"/>
    <property type="project" value="TreeGrafter"/>
</dbReference>
<dbReference type="EC" id="5.2.1.8" evidence="1"/>
<dbReference type="Proteomes" id="UP000684084">
    <property type="component" value="Unassembled WGS sequence"/>
</dbReference>
<reference evidence="5" key="1">
    <citation type="submission" date="2020-05" db="EMBL/GenBank/DDBJ databases">
        <authorList>
            <person name="Rincon C."/>
            <person name="Sanders R I."/>
            <person name="Robbins C."/>
            <person name="Chaturvedi A."/>
        </authorList>
    </citation>
    <scope>NUCLEOTIDE SEQUENCE</scope>
    <source>
        <strain evidence="5">CHB12</strain>
    </source>
</reference>
<dbReference type="InterPro" id="IPR020892">
    <property type="entry name" value="Cyclophilin-type_PPIase_CS"/>
</dbReference>
<evidence type="ECO:0000256" key="3">
    <source>
        <dbReference type="ARBA" id="ARBA00023235"/>
    </source>
</evidence>
<dbReference type="PROSITE" id="PS00170">
    <property type="entry name" value="CSA_PPIASE_1"/>
    <property type="match status" value="1"/>
</dbReference>
<accession>A0A916EMQ2</accession>
<dbReference type="VEuPathDB" id="FungiDB:RhiirFUN_011512"/>
<feature type="domain" description="PPIase cyclophilin-type" evidence="4">
    <location>
        <begin position="53"/>
        <end position="135"/>
    </location>
</feature>
<dbReference type="EMBL" id="CAGKOT010000101">
    <property type="protein sequence ID" value="CAB5395625.1"/>
    <property type="molecule type" value="Genomic_DNA"/>
</dbReference>
<dbReference type="OrthoDB" id="193499at2759"/>
<dbReference type="GO" id="GO:0016018">
    <property type="term" value="F:cyclosporin A binding"/>
    <property type="evidence" value="ECO:0007669"/>
    <property type="project" value="TreeGrafter"/>
</dbReference>
<evidence type="ECO:0000313" key="5">
    <source>
        <dbReference type="EMBL" id="CAB5395625.1"/>
    </source>
</evidence>
<evidence type="ECO:0000256" key="2">
    <source>
        <dbReference type="ARBA" id="ARBA00023110"/>
    </source>
</evidence>
<dbReference type="Pfam" id="PF00160">
    <property type="entry name" value="Pro_isomerase"/>
    <property type="match status" value="1"/>
</dbReference>
<proteinExistence type="predicted"/>
<organism evidence="5 6">
    <name type="scientific">Rhizophagus irregularis</name>
    <dbReference type="NCBI Taxonomy" id="588596"/>
    <lineage>
        <taxon>Eukaryota</taxon>
        <taxon>Fungi</taxon>
        <taxon>Fungi incertae sedis</taxon>
        <taxon>Mucoromycota</taxon>
        <taxon>Glomeromycotina</taxon>
        <taxon>Glomeromycetes</taxon>
        <taxon>Glomerales</taxon>
        <taxon>Glomeraceae</taxon>
        <taxon>Rhizophagus</taxon>
    </lineage>
</organism>
<dbReference type="PANTHER" id="PTHR11071:SF561">
    <property type="entry name" value="PEPTIDYL-PROLYL CIS-TRANS ISOMERASE D-RELATED"/>
    <property type="match status" value="1"/>
</dbReference>
<dbReference type="InterPro" id="IPR002130">
    <property type="entry name" value="Cyclophilin-type_PPIase_dom"/>
</dbReference>
<evidence type="ECO:0000256" key="1">
    <source>
        <dbReference type="ARBA" id="ARBA00013194"/>
    </source>
</evidence>
<dbReference type="PANTHER" id="PTHR11071">
    <property type="entry name" value="PEPTIDYL-PROLYL CIS-TRANS ISOMERASE"/>
    <property type="match status" value="1"/>
</dbReference>
<comment type="caution">
    <text evidence="5">The sequence shown here is derived from an EMBL/GenBank/DDBJ whole genome shotgun (WGS) entry which is preliminary data.</text>
</comment>
<dbReference type="AlphaFoldDB" id="A0A916EMQ2"/>
<sequence length="175" mass="20293">MVGVCFLRTSTFFNAIRTVQTTSLRTLSTMANPKVYFQVYKGDINNSKDGVWMGKITFELRKDVVPKTAENFYSLCTHAKGYGFNGCKFHRVIPQFMIQGGDFTKGNGTGGKSIYGEKFADENFTLKHTGPDSLARWQTCSLWARYRRYGCSPRNREIGFIQWKNFHRYLDWTMW</sequence>
<keyword evidence="3" id="KW-0413">Isomerase</keyword>